<accession>A0ABZ0Z5N7</accession>
<dbReference type="EMBL" id="OR769218">
    <property type="protein sequence ID" value="WQJ54406.1"/>
    <property type="molecule type" value="Genomic_DNA"/>
</dbReference>
<organism evidence="1 2">
    <name type="scientific">phage Lak_Megaphage_RVC_AP1_GC26</name>
    <dbReference type="NCBI Taxonomy" id="3109224"/>
    <lineage>
        <taxon>Viruses</taxon>
        <taxon>Duplodnaviria</taxon>
        <taxon>Heunggongvirae</taxon>
        <taxon>Uroviricota</taxon>
        <taxon>Caudoviricetes</taxon>
        <taxon>Caudoviricetes code 15 clade</taxon>
    </lineage>
</organism>
<reference evidence="1 2" key="1">
    <citation type="submission" date="2023-11" db="EMBL/GenBank/DDBJ databases">
        <authorList>
            <person name="Cook R."/>
            <person name="Crisci M."/>
            <person name="Pye H."/>
            <person name="Adriaenssens E."/>
            <person name="Santini J."/>
        </authorList>
    </citation>
    <scope>NUCLEOTIDE SEQUENCE [LARGE SCALE GENOMIC DNA]</scope>
    <source>
        <strain evidence="1">Lak_Megaphage_RVC_AP1_GC26</strain>
    </source>
</reference>
<name>A0ABZ0Z5N7_9CAUD</name>
<proteinExistence type="predicted"/>
<protein>
    <recommendedName>
        <fullName evidence="3">Radical SAM protein</fullName>
    </recommendedName>
</protein>
<evidence type="ECO:0000313" key="2">
    <source>
        <dbReference type="Proteomes" id="UP001346559"/>
    </source>
</evidence>
<dbReference type="Proteomes" id="UP001346559">
    <property type="component" value="Segment"/>
</dbReference>
<sequence>MKKLFRLNNNICDQIFNEAQIHFTKNCSNRCPFCIDAFNNCVGNKKLDIDKIFLSVLNIQDKIDDIASKICPWTESAMINYEDMSVVVNGIYY</sequence>
<evidence type="ECO:0000313" key="1">
    <source>
        <dbReference type="EMBL" id="WQJ54406.1"/>
    </source>
</evidence>
<evidence type="ECO:0008006" key="3">
    <source>
        <dbReference type="Google" id="ProtNLM"/>
    </source>
</evidence>
<keyword evidence="2" id="KW-1185">Reference proteome</keyword>